<organism evidence="9 10">
    <name type="scientific">Maledivibacter halophilus</name>
    <dbReference type="NCBI Taxonomy" id="36842"/>
    <lineage>
        <taxon>Bacteria</taxon>
        <taxon>Bacillati</taxon>
        <taxon>Bacillota</taxon>
        <taxon>Clostridia</taxon>
        <taxon>Peptostreptococcales</taxon>
        <taxon>Caminicellaceae</taxon>
        <taxon>Maledivibacter</taxon>
    </lineage>
</organism>
<dbReference type="EMBL" id="FUZT01000014">
    <property type="protein sequence ID" value="SKC86527.1"/>
    <property type="molecule type" value="Genomic_DNA"/>
</dbReference>
<keyword evidence="4 7" id="KW-0812">Transmembrane</keyword>
<evidence type="ECO:0000259" key="8">
    <source>
        <dbReference type="Pfam" id="PF06808"/>
    </source>
</evidence>
<dbReference type="STRING" id="36842.SAMN02194393_04566"/>
<dbReference type="PANTHER" id="PTHR33362">
    <property type="entry name" value="SIALIC ACID TRAP TRANSPORTER PERMEASE PROTEIN SIAT-RELATED"/>
    <property type="match status" value="1"/>
</dbReference>
<keyword evidence="6 7" id="KW-0472">Membrane</keyword>
<evidence type="ECO:0000313" key="10">
    <source>
        <dbReference type="Proteomes" id="UP000190285"/>
    </source>
</evidence>
<feature type="transmembrane region" description="Helical" evidence="7">
    <location>
        <begin position="241"/>
        <end position="257"/>
    </location>
</feature>
<evidence type="ECO:0000256" key="1">
    <source>
        <dbReference type="ARBA" id="ARBA00004429"/>
    </source>
</evidence>
<feature type="transmembrane region" description="Helical" evidence="7">
    <location>
        <begin position="86"/>
        <end position="105"/>
    </location>
</feature>
<keyword evidence="2" id="KW-1003">Cell membrane</keyword>
<dbReference type="RefSeq" id="WP_079494963.1">
    <property type="nucleotide sequence ID" value="NZ_FUZT01000014.1"/>
</dbReference>
<protein>
    <submittedName>
        <fullName evidence="9">C4-dicarboxylate transporter, DctM subunit</fullName>
    </submittedName>
</protein>
<evidence type="ECO:0000256" key="7">
    <source>
        <dbReference type="SAM" id="Phobius"/>
    </source>
</evidence>
<keyword evidence="10" id="KW-1185">Reference proteome</keyword>
<dbReference type="PIRSF" id="PIRSF006066">
    <property type="entry name" value="HI0050"/>
    <property type="match status" value="1"/>
</dbReference>
<accession>A0A1T5ME92</accession>
<dbReference type="InterPro" id="IPR004681">
    <property type="entry name" value="TRAP_DctM"/>
</dbReference>
<dbReference type="NCBIfam" id="TIGR00786">
    <property type="entry name" value="dctM"/>
    <property type="match status" value="1"/>
</dbReference>
<evidence type="ECO:0000313" key="9">
    <source>
        <dbReference type="EMBL" id="SKC86527.1"/>
    </source>
</evidence>
<evidence type="ECO:0000256" key="6">
    <source>
        <dbReference type="ARBA" id="ARBA00023136"/>
    </source>
</evidence>
<feature type="transmembrane region" description="Helical" evidence="7">
    <location>
        <begin position="397"/>
        <end position="421"/>
    </location>
</feature>
<feature type="transmembrane region" description="Helical" evidence="7">
    <location>
        <begin position="7"/>
        <end position="34"/>
    </location>
</feature>
<dbReference type="GO" id="GO:0005886">
    <property type="term" value="C:plasma membrane"/>
    <property type="evidence" value="ECO:0007669"/>
    <property type="project" value="UniProtKB-SubCell"/>
</dbReference>
<keyword evidence="5 7" id="KW-1133">Transmembrane helix</keyword>
<proteinExistence type="predicted"/>
<reference evidence="9 10" key="1">
    <citation type="submission" date="2017-02" db="EMBL/GenBank/DDBJ databases">
        <authorList>
            <person name="Peterson S.W."/>
        </authorList>
    </citation>
    <scope>NUCLEOTIDE SEQUENCE [LARGE SCALE GENOMIC DNA]</scope>
    <source>
        <strain evidence="9 10">M1</strain>
    </source>
</reference>
<dbReference type="PANTHER" id="PTHR33362:SF3">
    <property type="entry name" value="SIALIC ACID TRAP TRANSPORTER PERMEASE PROTEIN SIAT"/>
    <property type="match status" value="1"/>
</dbReference>
<feature type="transmembrane region" description="Helical" evidence="7">
    <location>
        <begin position="314"/>
        <end position="344"/>
    </location>
</feature>
<evidence type="ECO:0000256" key="5">
    <source>
        <dbReference type="ARBA" id="ARBA00022989"/>
    </source>
</evidence>
<name>A0A1T5ME92_9FIRM</name>
<dbReference type="Proteomes" id="UP000190285">
    <property type="component" value="Unassembled WGS sequence"/>
</dbReference>
<feature type="domain" description="TRAP C4-dicarboxylate transport system permease DctM subunit" evidence="8">
    <location>
        <begin position="7"/>
        <end position="417"/>
    </location>
</feature>
<gene>
    <name evidence="9" type="ORF">SAMN02194393_04566</name>
</gene>
<evidence type="ECO:0000256" key="2">
    <source>
        <dbReference type="ARBA" id="ARBA00022475"/>
    </source>
</evidence>
<dbReference type="AlphaFoldDB" id="A0A1T5ME92"/>
<dbReference type="Pfam" id="PF06808">
    <property type="entry name" value="DctM"/>
    <property type="match status" value="1"/>
</dbReference>
<feature type="transmembrane region" description="Helical" evidence="7">
    <location>
        <begin position="269"/>
        <end position="294"/>
    </location>
</feature>
<feature type="transmembrane region" description="Helical" evidence="7">
    <location>
        <begin position="139"/>
        <end position="161"/>
    </location>
</feature>
<feature type="transmembrane region" description="Helical" evidence="7">
    <location>
        <begin position="217"/>
        <end position="235"/>
    </location>
</feature>
<evidence type="ECO:0000256" key="3">
    <source>
        <dbReference type="ARBA" id="ARBA00022519"/>
    </source>
</evidence>
<dbReference type="InterPro" id="IPR010656">
    <property type="entry name" value="DctM"/>
</dbReference>
<feature type="transmembrane region" description="Helical" evidence="7">
    <location>
        <begin position="356"/>
        <end position="377"/>
    </location>
</feature>
<feature type="transmembrane region" description="Helical" evidence="7">
    <location>
        <begin position="167"/>
        <end position="191"/>
    </location>
</feature>
<evidence type="ECO:0000256" key="4">
    <source>
        <dbReference type="ARBA" id="ARBA00022692"/>
    </source>
</evidence>
<comment type="subcellular location">
    <subcellularLocation>
        <location evidence="1">Cell inner membrane</location>
        <topology evidence="1">Multi-pass membrane protein</topology>
    </subcellularLocation>
</comment>
<sequence>MVSAVLFGSFIIFIILNTPIGIALGLASLVTISYSGQVELSYLAQSLTTSVDSFPLMAVPFFILAGELMGRGGISKRLLNVGNMLFGRYTGGLAIVTIVSCMFFAAISGSGPATVAAIGGIMLPEMVKRGYEKGFSSGLVATAGSIGVMIPPSIPMVIYGVSTGVSISTMFIAGLVPGILVGLALITWSYISSKKKGFSGNENKFSLKEFMKAVNDAKWALFVPVIILGGIYGGVFTPTEAAAIAVVYGFVVGTFVYKDLALKDIPNVVISAALMTSTVLIIVGTATTFGRILTIEQIPTKLANTIISFSDSKIVILLLINLLLLFVGCFMETLAAIIILAPILLPVATKIGVDPVHFGIIMVVNLAIGFMTPPLGVNLFVTCGIGDISIEKISKSIIPWLLVMIAALMLITFVPGLTLTLPKLMGF</sequence>
<dbReference type="OrthoDB" id="9772674at2"/>
<keyword evidence="3" id="KW-0997">Cell inner membrane</keyword>
<dbReference type="GO" id="GO:0022857">
    <property type="term" value="F:transmembrane transporter activity"/>
    <property type="evidence" value="ECO:0007669"/>
    <property type="project" value="TreeGrafter"/>
</dbReference>